<evidence type="ECO:0000313" key="2">
    <source>
        <dbReference type="Proteomes" id="UP000037178"/>
    </source>
</evidence>
<organism evidence="1 2">
    <name type="scientific">Candidatus Rhodobacter oscarellae</name>
    <dbReference type="NCBI Taxonomy" id="1675527"/>
    <lineage>
        <taxon>Bacteria</taxon>
        <taxon>Pseudomonadati</taxon>
        <taxon>Pseudomonadota</taxon>
        <taxon>Alphaproteobacteria</taxon>
        <taxon>Rhodobacterales</taxon>
        <taxon>Rhodobacter group</taxon>
        <taxon>Rhodobacter</taxon>
    </lineage>
</organism>
<dbReference type="Gene3D" id="3.40.50.1240">
    <property type="entry name" value="Phosphoglycerate mutase-like"/>
    <property type="match status" value="1"/>
</dbReference>
<dbReference type="SUPFAM" id="SSF53254">
    <property type="entry name" value="Phosphoglycerate mutase-like"/>
    <property type="match status" value="1"/>
</dbReference>
<dbReference type="Proteomes" id="UP000037178">
    <property type="component" value="Unassembled WGS sequence"/>
</dbReference>
<dbReference type="Pfam" id="PF00300">
    <property type="entry name" value="His_Phos_1"/>
    <property type="match status" value="1"/>
</dbReference>
<dbReference type="PATRIC" id="fig|1675527.3.peg.4485"/>
<accession>A0A0J9H0P0</accession>
<dbReference type="CDD" id="cd07040">
    <property type="entry name" value="HP"/>
    <property type="match status" value="1"/>
</dbReference>
<name>A0A0J9H0P0_9RHOB</name>
<comment type="caution">
    <text evidence="1">The sequence shown here is derived from an EMBL/GenBank/DDBJ whole genome shotgun (WGS) entry which is preliminary data.</text>
</comment>
<reference evidence="1 2" key="1">
    <citation type="submission" date="2015-06" db="EMBL/GenBank/DDBJ databases">
        <title>Draft genome sequence of an Alphaproteobacteria species associated to the Mediterranean sponge Oscarella lobularis.</title>
        <authorList>
            <person name="Jourda C."/>
            <person name="Santini S."/>
            <person name="Claverie J.-M."/>
        </authorList>
    </citation>
    <scope>NUCLEOTIDE SEQUENCE [LARGE SCALE GENOMIC DNA]</scope>
    <source>
        <strain evidence="1">IGS</strain>
    </source>
</reference>
<dbReference type="EMBL" id="LFTY01000002">
    <property type="protein sequence ID" value="KMW59303.1"/>
    <property type="molecule type" value="Genomic_DNA"/>
</dbReference>
<sequence>MSVPPETTLIILRHADRVGEDLTEQGIARAEALVAALEGVPIDAIYAPGIKRNLETAVPLARARGLTVQRIPAENPAAQLMASGAGKTIVWIGNKGNLQSIWDAISAPEPPPLNYGDLFFVTRARVGSPLVERRRVEP</sequence>
<dbReference type="STRING" id="1675527.AIOL_004285"/>
<keyword evidence="2" id="KW-1185">Reference proteome</keyword>
<evidence type="ECO:0008006" key="3">
    <source>
        <dbReference type="Google" id="ProtNLM"/>
    </source>
</evidence>
<proteinExistence type="predicted"/>
<dbReference type="InterPro" id="IPR013078">
    <property type="entry name" value="His_Pase_superF_clade-1"/>
</dbReference>
<protein>
    <recommendedName>
        <fullName evidence="3">Histidine phosphatase family protein</fullName>
    </recommendedName>
</protein>
<dbReference type="InterPro" id="IPR029033">
    <property type="entry name" value="His_PPase_superfam"/>
</dbReference>
<gene>
    <name evidence="1" type="ORF">AIOL_004285</name>
</gene>
<dbReference type="AlphaFoldDB" id="A0A0J9H0P0"/>
<evidence type="ECO:0000313" key="1">
    <source>
        <dbReference type="EMBL" id="KMW59303.1"/>
    </source>
</evidence>